<dbReference type="EMBL" id="CABFWN010000002">
    <property type="protein sequence ID" value="VUG17748.1"/>
    <property type="molecule type" value="Genomic_DNA"/>
</dbReference>
<evidence type="ECO:0000313" key="1">
    <source>
        <dbReference type="EMBL" id="VUG17748.1"/>
    </source>
</evidence>
<dbReference type="AlphaFoldDB" id="A0A7D9H0T1"/>
<keyword evidence="2" id="KW-1185">Reference proteome</keyword>
<protein>
    <submittedName>
        <fullName evidence="1">DEBR0S2_15434g1_1</fullName>
    </submittedName>
</protein>
<accession>A0A7D9H0T1</accession>
<dbReference type="Proteomes" id="UP000478008">
    <property type="component" value="Unassembled WGS sequence"/>
</dbReference>
<gene>
    <name evidence="1" type="ORF">DEBR0S2_15434G</name>
</gene>
<organism evidence="1 2">
    <name type="scientific">Dekkera bruxellensis</name>
    <name type="common">Brettanomyces custersii</name>
    <dbReference type="NCBI Taxonomy" id="5007"/>
    <lineage>
        <taxon>Eukaryota</taxon>
        <taxon>Fungi</taxon>
        <taxon>Dikarya</taxon>
        <taxon>Ascomycota</taxon>
        <taxon>Saccharomycotina</taxon>
        <taxon>Pichiomycetes</taxon>
        <taxon>Pichiales</taxon>
        <taxon>Pichiaceae</taxon>
        <taxon>Brettanomyces</taxon>
    </lineage>
</organism>
<reference evidence="1 2" key="1">
    <citation type="submission" date="2019-07" db="EMBL/GenBank/DDBJ databases">
        <authorList>
            <person name="Friedrich A."/>
            <person name="Schacherer J."/>
        </authorList>
    </citation>
    <scope>NUCLEOTIDE SEQUENCE [LARGE SCALE GENOMIC DNA]</scope>
</reference>
<sequence>MLRASILKVNRYLSKMFANTNTSADVTGYNTGEVAVKRGSGTTKIRKGQTEEEFQEQKKQFWATGPSVSKTDILAELMSDLSLSKNEGSALLLNKMEKIDREKVFYYLNRLYYDRQYDVCLQKIDYLEKNMNIPPDFNLALKKNRSVAHVLRDLQDLRDRCQSHLP</sequence>
<proteinExistence type="predicted"/>
<name>A0A7D9H0T1_DEKBR</name>
<evidence type="ECO:0000313" key="2">
    <source>
        <dbReference type="Proteomes" id="UP000478008"/>
    </source>
</evidence>